<evidence type="ECO:0000313" key="2">
    <source>
        <dbReference type="Proteomes" id="UP000007266"/>
    </source>
</evidence>
<reference evidence="1 2" key="2">
    <citation type="journal article" date="2010" name="Nucleic Acids Res.">
        <title>BeetleBase in 2010: revisions to provide comprehensive genomic information for Tribolium castaneum.</title>
        <authorList>
            <person name="Kim H.S."/>
            <person name="Murphy T."/>
            <person name="Xia J."/>
            <person name="Caragea D."/>
            <person name="Park Y."/>
            <person name="Beeman R.W."/>
            <person name="Lorenzen M.D."/>
            <person name="Butcher S."/>
            <person name="Manak J.R."/>
            <person name="Brown S.J."/>
        </authorList>
    </citation>
    <scope>GENOME REANNOTATION</scope>
    <source>
        <strain evidence="1 2">Georgia GA2</strain>
    </source>
</reference>
<keyword evidence="2" id="KW-1185">Reference proteome</keyword>
<organism evidence="1 2">
    <name type="scientific">Tribolium castaneum</name>
    <name type="common">Red flour beetle</name>
    <dbReference type="NCBI Taxonomy" id="7070"/>
    <lineage>
        <taxon>Eukaryota</taxon>
        <taxon>Metazoa</taxon>
        <taxon>Ecdysozoa</taxon>
        <taxon>Arthropoda</taxon>
        <taxon>Hexapoda</taxon>
        <taxon>Insecta</taxon>
        <taxon>Pterygota</taxon>
        <taxon>Neoptera</taxon>
        <taxon>Endopterygota</taxon>
        <taxon>Coleoptera</taxon>
        <taxon>Polyphaga</taxon>
        <taxon>Cucujiformia</taxon>
        <taxon>Tenebrionidae</taxon>
        <taxon>Tenebrionidae incertae sedis</taxon>
        <taxon>Tribolium</taxon>
    </lineage>
</organism>
<protein>
    <submittedName>
        <fullName evidence="1">Uncharacterized protein</fullName>
    </submittedName>
</protein>
<dbReference type="EMBL" id="KQ971323">
    <property type="protein sequence ID" value="KYB28552.1"/>
    <property type="molecule type" value="Genomic_DNA"/>
</dbReference>
<evidence type="ECO:0000313" key="1">
    <source>
        <dbReference type="EMBL" id="KYB28552.1"/>
    </source>
</evidence>
<reference evidence="1 2" key="1">
    <citation type="journal article" date="2008" name="Nature">
        <title>The genome of the model beetle and pest Tribolium castaneum.</title>
        <authorList>
            <consortium name="Tribolium Genome Sequencing Consortium"/>
            <person name="Richards S."/>
            <person name="Gibbs R.A."/>
            <person name="Weinstock G.M."/>
            <person name="Brown S.J."/>
            <person name="Denell R."/>
            <person name="Beeman R.W."/>
            <person name="Gibbs R."/>
            <person name="Beeman R.W."/>
            <person name="Brown S.J."/>
            <person name="Bucher G."/>
            <person name="Friedrich M."/>
            <person name="Grimmelikhuijzen C.J."/>
            <person name="Klingler M."/>
            <person name="Lorenzen M."/>
            <person name="Richards S."/>
            <person name="Roth S."/>
            <person name="Schroder R."/>
            <person name="Tautz D."/>
            <person name="Zdobnov E.M."/>
            <person name="Muzny D."/>
            <person name="Gibbs R.A."/>
            <person name="Weinstock G.M."/>
            <person name="Attaway T."/>
            <person name="Bell S."/>
            <person name="Buhay C.J."/>
            <person name="Chandrabose M.N."/>
            <person name="Chavez D."/>
            <person name="Clerk-Blankenburg K.P."/>
            <person name="Cree A."/>
            <person name="Dao M."/>
            <person name="Davis C."/>
            <person name="Chacko J."/>
            <person name="Dinh H."/>
            <person name="Dugan-Rocha S."/>
            <person name="Fowler G."/>
            <person name="Garner T.T."/>
            <person name="Garnes J."/>
            <person name="Gnirke A."/>
            <person name="Hawes A."/>
            <person name="Hernandez J."/>
            <person name="Hines S."/>
            <person name="Holder M."/>
            <person name="Hume J."/>
            <person name="Jhangiani S.N."/>
            <person name="Joshi V."/>
            <person name="Khan Z.M."/>
            <person name="Jackson L."/>
            <person name="Kovar C."/>
            <person name="Kowis A."/>
            <person name="Lee S."/>
            <person name="Lewis L.R."/>
            <person name="Margolis J."/>
            <person name="Morgan M."/>
            <person name="Nazareth L.V."/>
            <person name="Nguyen N."/>
            <person name="Okwuonu G."/>
            <person name="Parker D."/>
            <person name="Richards S."/>
            <person name="Ruiz S.J."/>
            <person name="Santibanez J."/>
            <person name="Savard J."/>
            <person name="Scherer S.E."/>
            <person name="Schneider B."/>
            <person name="Sodergren E."/>
            <person name="Tautz D."/>
            <person name="Vattahil S."/>
            <person name="Villasana D."/>
            <person name="White C.S."/>
            <person name="Wright R."/>
            <person name="Park Y."/>
            <person name="Beeman R.W."/>
            <person name="Lord J."/>
            <person name="Oppert B."/>
            <person name="Lorenzen M."/>
            <person name="Brown S."/>
            <person name="Wang L."/>
            <person name="Savard J."/>
            <person name="Tautz D."/>
            <person name="Richards S."/>
            <person name="Weinstock G."/>
            <person name="Gibbs R.A."/>
            <person name="Liu Y."/>
            <person name="Worley K."/>
            <person name="Weinstock G."/>
            <person name="Elsik C.G."/>
            <person name="Reese J.T."/>
            <person name="Elhaik E."/>
            <person name="Landan G."/>
            <person name="Graur D."/>
            <person name="Arensburger P."/>
            <person name="Atkinson P."/>
            <person name="Beeman R.W."/>
            <person name="Beidler J."/>
            <person name="Brown S.J."/>
            <person name="Demuth J.P."/>
            <person name="Drury D.W."/>
            <person name="Du Y.Z."/>
            <person name="Fujiwara H."/>
            <person name="Lorenzen M."/>
            <person name="Maselli V."/>
            <person name="Osanai M."/>
            <person name="Park Y."/>
            <person name="Robertson H.M."/>
            <person name="Tu Z."/>
            <person name="Wang J.J."/>
            <person name="Wang S."/>
            <person name="Richards S."/>
            <person name="Song H."/>
            <person name="Zhang L."/>
            <person name="Sodergren E."/>
            <person name="Werner D."/>
            <person name="Stanke M."/>
            <person name="Morgenstern B."/>
            <person name="Solovyev V."/>
            <person name="Kosarev P."/>
            <person name="Brown G."/>
            <person name="Chen H.C."/>
            <person name="Ermolaeva O."/>
            <person name="Hlavina W."/>
            <person name="Kapustin Y."/>
            <person name="Kiryutin B."/>
            <person name="Kitts P."/>
            <person name="Maglott D."/>
            <person name="Pruitt K."/>
            <person name="Sapojnikov V."/>
            <person name="Souvorov A."/>
            <person name="Mackey A.J."/>
            <person name="Waterhouse R.M."/>
            <person name="Wyder S."/>
            <person name="Zdobnov E.M."/>
            <person name="Zdobnov E.M."/>
            <person name="Wyder S."/>
            <person name="Kriventseva E.V."/>
            <person name="Kadowaki T."/>
            <person name="Bork P."/>
            <person name="Aranda M."/>
            <person name="Bao R."/>
            <person name="Beermann A."/>
            <person name="Berns N."/>
            <person name="Bolognesi R."/>
            <person name="Bonneton F."/>
            <person name="Bopp D."/>
            <person name="Brown S.J."/>
            <person name="Bucher G."/>
            <person name="Butts T."/>
            <person name="Chaumot A."/>
            <person name="Denell R.E."/>
            <person name="Ferrier D.E."/>
            <person name="Friedrich M."/>
            <person name="Gordon C.M."/>
            <person name="Jindra M."/>
            <person name="Klingler M."/>
            <person name="Lan Q."/>
            <person name="Lattorff H.M."/>
            <person name="Laudet V."/>
            <person name="von Levetsow C."/>
            <person name="Liu Z."/>
            <person name="Lutz R."/>
            <person name="Lynch J.A."/>
            <person name="da Fonseca R.N."/>
            <person name="Posnien N."/>
            <person name="Reuter R."/>
            <person name="Roth S."/>
            <person name="Savard J."/>
            <person name="Schinko J.B."/>
            <person name="Schmitt C."/>
            <person name="Schoppmeier M."/>
            <person name="Schroder R."/>
            <person name="Shippy T.D."/>
            <person name="Simonnet F."/>
            <person name="Marques-Souza H."/>
            <person name="Tautz D."/>
            <person name="Tomoyasu Y."/>
            <person name="Trauner J."/>
            <person name="Van der Zee M."/>
            <person name="Vervoort M."/>
            <person name="Wittkopp N."/>
            <person name="Wimmer E.A."/>
            <person name="Yang X."/>
            <person name="Jones A.K."/>
            <person name="Sattelle D.B."/>
            <person name="Ebert P.R."/>
            <person name="Nelson D."/>
            <person name="Scott J.G."/>
            <person name="Beeman R.W."/>
            <person name="Muthukrishnan S."/>
            <person name="Kramer K.J."/>
            <person name="Arakane Y."/>
            <person name="Beeman R.W."/>
            <person name="Zhu Q."/>
            <person name="Hogenkamp D."/>
            <person name="Dixit R."/>
            <person name="Oppert B."/>
            <person name="Jiang H."/>
            <person name="Zou Z."/>
            <person name="Marshall J."/>
            <person name="Elpidina E."/>
            <person name="Vinokurov K."/>
            <person name="Oppert C."/>
            <person name="Zou Z."/>
            <person name="Evans J."/>
            <person name="Lu Z."/>
            <person name="Zhao P."/>
            <person name="Sumathipala N."/>
            <person name="Altincicek B."/>
            <person name="Vilcinskas A."/>
            <person name="Williams M."/>
            <person name="Hultmark D."/>
            <person name="Hetru C."/>
            <person name="Jiang H."/>
            <person name="Grimmelikhuijzen C.J."/>
            <person name="Hauser F."/>
            <person name="Cazzamali G."/>
            <person name="Williamson M."/>
            <person name="Park Y."/>
            <person name="Li B."/>
            <person name="Tanaka Y."/>
            <person name="Predel R."/>
            <person name="Neupert S."/>
            <person name="Schachtner J."/>
            <person name="Verleyen P."/>
            <person name="Raible F."/>
            <person name="Bork P."/>
            <person name="Friedrich M."/>
            <person name="Walden K.K."/>
            <person name="Robertson H.M."/>
            <person name="Angeli S."/>
            <person name="Foret S."/>
            <person name="Bucher G."/>
            <person name="Schuetz S."/>
            <person name="Maleszka R."/>
            <person name="Wimmer E.A."/>
            <person name="Beeman R.W."/>
            <person name="Lorenzen M."/>
            <person name="Tomoyasu Y."/>
            <person name="Miller S.C."/>
            <person name="Grossmann D."/>
            <person name="Bucher G."/>
        </authorList>
    </citation>
    <scope>NUCLEOTIDE SEQUENCE [LARGE SCALE GENOMIC DNA]</scope>
    <source>
        <strain evidence="1 2">Georgia GA2</strain>
    </source>
</reference>
<dbReference type="Proteomes" id="UP000007266">
    <property type="component" value="Linkage group 3"/>
</dbReference>
<accession>A0A139WKS3</accession>
<dbReference type="InParanoid" id="A0A139WKS3"/>
<sequence>MVEATPRNELRSNMATWCLHPTIRKHHAHVQHICAVYKRKQFYGSAKPTRGDTNSCMFLDETNFE</sequence>
<dbReference type="AlphaFoldDB" id="A0A139WKS3"/>
<name>A0A139WKS3_TRICA</name>
<gene>
    <name evidence="1" type="primary">AUGUSTUS-3.0.2_34603</name>
    <name evidence="1" type="ORF">TcasGA2_TC034603</name>
</gene>
<proteinExistence type="predicted"/>